<gene>
    <name evidence="2" type="ORF">GCM10011512_08660</name>
</gene>
<protein>
    <recommendedName>
        <fullName evidence="4">PTS EIIA type-1 domain-containing protein</fullName>
    </recommendedName>
</protein>
<proteinExistence type="predicted"/>
<feature type="compositionally biased region" description="Low complexity" evidence="1">
    <location>
        <begin position="61"/>
        <end position="80"/>
    </location>
</feature>
<comment type="caution">
    <text evidence="2">The sequence shown here is derived from an EMBL/GenBank/DDBJ whole genome shotgun (WGS) entry which is preliminary data.</text>
</comment>
<accession>A0ABQ1NS43</accession>
<keyword evidence="3" id="KW-1185">Reference proteome</keyword>
<organism evidence="2 3">
    <name type="scientific">Tersicoccus solisilvae</name>
    <dbReference type="NCBI Taxonomy" id="1882339"/>
    <lineage>
        <taxon>Bacteria</taxon>
        <taxon>Bacillati</taxon>
        <taxon>Actinomycetota</taxon>
        <taxon>Actinomycetes</taxon>
        <taxon>Micrococcales</taxon>
        <taxon>Micrococcaceae</taxon>
        <taxon>Tersicoccus</taxon>
    </lineage>
</organism>
<evidence type="ECO:0000313" key="2">
    <source>
        <dbReference type="EMBL" id="GGC84116.1"/>
    </source>
</evidence>
<dbReference type="EMBL" id="BMJI01000003">
    <property type="protein sequence ID" value="GGC84116.1"/>
    <property type="molecule type" value="Genomic_DNA"/>
</dbReference>
<evidence type="ECO:0000313" key="3">
    <source>
        <dbReference type="Proteomes" id="UP000597761"/>
    </source>
</evidence>
<evidence type="ECO:0008006" key="4">
    <source>
        <dbReference type="Google" id="ProtNLM"/>
    </source>
</evidence>
<feature type="compositionally biased region" description="Basic residues" evidence="1">
    <location>
        <begin position="83"/>
        <end position="92"/>
    </location>
</feature>
<dbReference type="Proteomes" id="UP000597761">
    <property type="component" value="Unassembled WGS sequence"/>
</dbReference>
<feature type="region of interest" description="Disordered" evidence="1">
    <location>
        <begin position="54"/>
        <end position="92"/>
    </location>
</feature>
<reference evidence="3" key="1">
    <citation type="journal article" date="2019" name="Int. J. Syst. Evol. Microbiol.">
        <title>The Global Catalogue of Microorganisms (GCM) 10K type strain sequencing project: providing services to taxonomists for standard genome sequencing and annotation.</title>
        <authorList>
            <consortium name="The Broad Institute Genomics Platform"/>
            <consortium name="The Broad Institute Genome Sequencing Center for Infectious Disease"/>
            <person name="Wu L."/>
            <person name="Ma J."/>
        </authorList>
    </citation>
    <scope>NUCLEOTIDE SEQUENCE [LARGE SCALE GENOMIC DNA]</scope>
    <source>
        <strain evidence="3">CGMCC 1.15480</strain>
    </source>
</reference>
<name>A0ABQ1NS43_9MICC</name>
<evidence type="ECO:0000256" key="1">
    <source>
        <dbReference type="SAM" id="MobiDB-lite"/>
    </source>
</evidence>
<sequence>MTGFGRFRAGPLALPAVGRGSGVGVALTEGDAVPLVEATGDAVVPPEAAGLPVVVPPGSPVQPNSVGPTARSTATAPAAGTERRHRVPAAVE</sequence>